<protein>
    <recommendedName>
        <fullName evidence="4">Inositol polyphosphate 1-phosphatase</fullName>
    </recommendedName>
</protein>
<dbReference type="GO" id="GO:0004441">
    <property type="term" value="F:inositol-1,4-bisphosphate 1-phosphatase activity"/>
    <property type="evidence" value="ECO:0007669"/>
    <property type="project" value="TreeGrafter"/>
</dbReference>
<keyword evidence="2" id="KW-0460">Magnesium</keyword>
<reference evidence="3" key="1">
    <citation type="submission" date="2015-11" db="EMBL/GenBank/DDBJ databases">
        <title>De novo transcriptome assembly of four potential Pierce s Disease insect vectors from Arizona vineyards.</title>
        <authorList>
            <person name="Tassone E.E."/>
        </authorList>
    </citation>
    <scope>NUCLEOTIDE SEQUENCE</scope>
</reference>
<comment type="similarity">
    <text evidence="1">Belongs to the inositol monophosphatase superfamily.</text>
</comment>
<dbReference type="AlphaFoldDB" id="A0A1B6K1X2"/>
<proteinExistence type="inferred from homology"/>
<dbReference type="InterPro" id="IPR050725">
    <property type="entry name" value="CysQ/Inositol_MonoPase"/>
</dbReference>
<dbReference type="SUPFAM" id="SSF56655">
    <property type="entry name" value="Carbohydrate phosphatase"/>
    <property type="match status" value="1"/>
</dbReference>
<dbReference type="EMBL" id="GECU01002250">
    <property type="protein sequence ID" value="JAT05457.1"/>
    <property type="molecule type" value="Transcribed_RNA"/>
</dbReference>
<dbReference type="PANTHER" id="PTHR43028:SF3">
    <property type="entry name" value="INOSITOL POLYPHOSPHATE 1-PHOSPHATASE"/>
    <property type="match status" value="1"/>
</dbReference>
<name>A0A1B6K1X2_9HEMI</name>
<dbReference type="PANTHER" id="PTHR43028">
    <property type="entry name" value="3'(2'),5'-BISPHOSPHATE NUCLEOTIDASE 1"/>
    <property type="match status" value="1"/>
</dbReference>
<evidence type="ECO:0008006" key="4">
    <source>
        <dbReference type="Google" id="ProtNLM"/>
    </source>
</evidence>
<sequence length="285" mass="31109">MSTGHFLRSVILVSEKAAKIARAIRQEEHLLSLLVREKKEDEKNQRFAHDFKTLADVLVQEVVKHDLGSEFPDLVGHICGEESNEFSCLDGETICLTVGGTEEETYNQLVRILGNERAACTLAHLVHSTAEVDLVIPSCSLSTDELAIWIDPIDATAEYITGGSVESEVAGMFRTGLPCVTVLIGAFHRLSGTPVLGVINQPFCQQFADRWEGKILWGFGRENNLTSHILEPSLPQTNKLVVLSCSESAEVKSRLTAGGFKLIEAAGAGYKLLCVALRLVSAYVL</sequence>
<dbReference type="InterPro" id="IPR044897">
    <property type="entry name" value="INPP1_dom_1"/>
</dbReference>
<dbReference type="Gene3D" id="4.10.460.10">
    <property type="entry name" value="Inositol Polyphosphate 1-phosphatase, domain 1"/>
    <property type="match status" value="1"/>
</dbReference>
<dbReference type="Gene3D" id="3.30.540.10">
    <property type="entry name" value="Fructose-1,6-Bisphosphatase, subunit A, domain 1"/>
    <property type="match status" value="1"/>
</dbReference>
<dbReference type="GO" id="GO:0046872">
    <property type="term" value="F:metal ion binding"/>
    <property type="evidence" value="ECO:0007669"/>
    <property type="project" value="UniProtKB-KW"/>
</dbReference>
<dbReference type="Pfam" id="PF00459">
    <property type="entry name" value="Inositol_P"/>
    <property type="match status" value="1"/>
</dbReference>
<dbReference type="InterPro" id="IPR000760">
    <property type="entry name" value="Inositol_monophosphatase-like"/>
</dbReference>
<feature type="binding site" evidence="2">
    <location>
        <position position="154"/>
    </location>
    <ligand>
        <name>Mg(2+)</name>
        <dbReference type="ChEBI" id="CHEBI:18420"/>
        <label>1</label>
        <note>catalytic</note>
    </ligand>
</feature>
<evidence type="ECO:0000256" key="2">
    <source>
        <dbReference type="PIRSR" id="PIRSR600760-2"/>
    </source>
</evidence>
<gene>
    <name evidence="3" type="ORF">g.2151</name>
</gene>
<dbReference type="Gene3D" id="3.40.190.80">
    <property type="match status" value="1"/>
</dbReference>
<feature type="binding site" evidence="2">
    <location>
        <position position="153"/>
    </location>
    <ligand>
        <name>Mg(2+)</name>
        <dbReference type="ChEBI" id="CHEBI:18420"/>
        <label>1</label>
        <note>catalytic</note>
    </ligand>
</feature>
<feature type="binding site" evidence="2">
    <location>
        <position position="151"/>
    </location>
    <ligand>
        <name>Mg(2+)</name>
        <dbReference type="ChEBI" id="CHEBI:18420"/>
        <label>1</label>
        <note>catalytic</note>
    </ligand>
</feature>
<comment type="cofactor">
    <cofactor evidence="2">
        <name>Mg(2+)</name>
        <dbReference type="ChEBI" id="CHEBI:18420"/>
    </cofactor>
</comment>
<evidence type="ECO:0000313" key="3">
    <source>
        <dbReference type="EMBL" id="JAT05457.1"/>
    </source>
</evidence>
<feature type="non-terminal residue" evidence="3">
    <location>
        <position position="285"/>
    </location>
</feature>
<evidence type="ECO:0000256" key="1">
    <source>
        <dbReference type="ARBA" id="ARBA00009759"/>
    </source>
</evidence>
<organism evidence="3">
    <name type="scientific">Homalodisca liturata</name>
    <dbReference type="NCBI Taxonomy" id="320908"/>
    <lineage>
        <taxon>Eukaryota</taxon>
        <taxon>Metazoa</taxon>
        <taxon>Ecdysozoa</taxon>
        <taxon>Arthropoda</taxon>
        <taxon>Hexapoda</taxon>
        <taxon>Insecta</taxon>
        <taxon>Pterygota</taxon>
        <taxon>Neoptera</taxon>
        <taxon>Paraneoptera</taxon>
        <taxon>Hemiptera</taxon>
        <taxon>Auchenorrhyncha</taxon>
        <taxon>Membracoidea</taxon>
        <taxon>Cicadellidae</taxon>
        <taxon>Cicadellinae</taxon>
        <taxon>Proconiini</taxon>
        <taxon>Homalodisca</taxon>
    </lineage>
</organism>
<feature type="binding site" evidence="2">
    <location>
        <position position="81"/>
    </location>
    <ligand>
        <name>Mg(2+)</name>
        <dbReference type="ChEBI" id="CHEBI:18420"/>
        <label>1</label>
        <note>catalytic</note>
    </ligand>
</feature>
<accession>A0A1B6K1X2</accession>
<keyword evidence="2" id="KW-0479">Metal-binding</keyword>